<evidence type="ECO:0000256" key="4">
    <source>
        <dbReference type="SAM" id="Coils"/>
    </source>
</evidence>
<dbReference type="Pfam" id="PF25785">
    <property type="entry name" value="TPR"/>
    <property type="match status" value="1"/>
</dbReference>
<feature type="domain" description="Nucleoprotein TPR/MPL1" evidence="7">
    <location>
        <begin position="214"/>
        <end position="288"/>
    </location>
</feature>
<dbReference type="GO" id="GO:0017056">
    <property type="term" value="F:structural constituent of nuclear pore"/>
    <property type="evidence" value="ECO:0007669"/>
    <property type="project" value="TreeGrafter"/>
</dbReference>
<feature type="coiled-coil region" evidence="4">
    <location>
        <begin position="361"/>
        <end position="395"/>
    </location>
</feature>
<feature type="domain" description="NUA/TPR/MLP1-2-like" evidence="8">
    <location>
        <begin position="514"/>
        <end position="614"/>
    </location>
</feature>
<dbReference type="OrthoDB" id="343070at2759"/>
<organism evidence="9 10">
    <name type="scientific">Laccaria amethystina LaAM-08-1</name>
    <dbReference type="NCBI Taxonomy" id="1095629"/>
    <lineage>
        <taxon>Eukaryota</taxon>
        <taxon>Fungi</taxon>
        <taxon>Dikarya</taxon>
        <taxon>Basidiomycota</taxon>
        <taxon>Agaricomycotina</taxon>
        <taxon>Agaricomycetes</taxon>
        <taxon>Agaricomycetidae</taxon>
        <taxon>Agaricales</taxon>
        <taxon>Agaricineae</taxon>
        <taxon>Hydnangiaceae</taxon>
        <taxon>Laccaria</taxon>
    </lineage>
</organism>
<sequence length="1923" mass="214187">MKTRRMSKVATVDHDDDAGPSHEDAHPFSISLPDDVDQDVLSQLFPQVDIASPSQDAIISFYRLLLAQHADLDATQRELDDARAEVEKKDIELDQALQDRESVSKEFEVSLEAASDEMRQIKLERDQLLEAKNSLQVQITKLSTSKSSSFEEVENLKHRVDDTEREKRDLVGVISRLKQETSQREEEIQTLRANLKEARQEHQALEAQVRELRSTETSTKFKLDSLTQQLELSQAEANRTNVELLAKTEDFAKYRRANHVEMANLQSSFDSLTQTHASTQSSLKALQSAHTAQTHQLTQALAKVQGLTGQLAEQEAKYSTEASGLRRLVGMMEEREKQAKEIVEGIEREWASVGERAEQREAALRADVDRESKRRDQAEARVEQLENLMQRMGRGELPMAGTPRRTPGPSDFMADGMMGLSPTVAMASKAQRTGKTFTEVYAEYVRLQEDYAKKTAEYDHMDRTLSAVLAQIEERAPILSQQRAEYERLQSEASQLASQLSQALVERDAQANAAQENVQKLSKSTSENDLLQKQLGDLGRQVQSLLREITRRDDPTIPPEDELESVAAVPAEDISSLITHNLVAFKSITGIQEQNQKLLRIVRELGAKMESEEKDYREAMEREQGEAVREAHEAMQELAAQLERQKKSSESVIQAYMKERDTLRGMVARAEKVGGSAEHVGANGIGHGPTIQSDIAKELAEVQGQFEAYRMEMGVDAGRLREDFVVAQREASQLGAALAKANAKIEYLSDRHQMHQEQFQLHGRELDDLTKRNQQLFDQWTRVDVECSRVTEDLQISNGRAEQFRNECANLRAEKKIWESVQGRLVEENRTLAMERSHLSDLMGNVQKMHNDLERSGENDRRRLENQLQMLEGQTQDLRTHLSQERDAVRQLSLQKDIEAKELQNRLDKMVSEVSKTREALVAAETSKKHLEQRVEELYKQLQGNEEKLAVYERRTTTASGSIQSPDHALSREQQLEAEVAELRSALKVTEVDLTTARSHVQQFQEISQASEAALANLNATFDQYKESTEAQFARHESEYKALEEKFRAANEKLALLKTQHNELRKTVEAERIAWMSDKKILEDAIVDMTTSEKHSENDRTSREQEVRQLEERAKAAEERYSHEVVVHAESIKAIETLKRQLNTAQTQARDSLAASETSQAKLATSETSWNQQKDALDKEISDLNARCQDLSAQNSILHQHLETVSSQAARIRQAADSSSVSTEGDSVDNEAAKLTELRSVVSYLRKEKEIVDLQLELSKQENARLKTQIEHLSQSLQEARTTISEEREKAVESAASASQHAELVERINQMNILRESNATLRADCEIYQKKSRDLEAKLKKASAELDPVKEQARNAQAELQASIAQVQRLEQESRSWQERNTQLLSKYDRIDPAEVQALKDEISNLNLTVKDLQQQKTDLEQADSNKDVLLSQKNARVEAIEANFRSHKESHLKTSAGFKQKLGELNGKVSQIAAEKKALEAKVAELEGQNSSLQTASSTVRPETASGDPENQTSVIMALQEERDKLLAEKASWIKPSGNTAPLSEAPSSWEAEKAELIKARDEALDNLKTATLEFQKSAEDVKSIRFSNEKLQSRIADMTKARATNQERAAELQAGVVSEAVEKAKLEWQSQNQPSTPQLSVDLQKQHAEELRLLREGLSAKYQADLQIAVDSAVQAALKDKPATTDDDQKAIIDAAIAEHEKALQARHAEEIASAVDRGRLEQAAKGKLKDSQLVKAQKRVKELEAQMHEWQASGTVPATLSTSVTVTPQASTSQTVVKPPPTPVSTTPQAQTLSQTPVKAATTPANATALPRKPTLTPGAPGAPSVALRGGLRGRGGPPAGRAGAPTRVAPVKPSPAAAPAAAAASAAAASTTGGMSIMGAASKRPREDGSQSGDDSLAKRLKPEQQATKPVQIRRPPPT</sequence>
<dbReference type="InterPro" id="IPR057974">
    <property type="entry name" value="NUA/TPR/MLP1-2-like_dom"/>
</dbReference>
<evidence type="ECO:0000256" key="5">
    <source>
        <dbReference type="SAM" id="MobiDB-lite"/>
    </source>
</evidence>
<dbReference type="InterPro" id="IPR057577">
    <property type="entry name" value="Nucleoprot-TPR/MLP1_dom"/>
</dbReference>
<dbReference type="PANTHER" id="PTHR18898:SF2">
    <property type="entry name" value="NUCLEOPROTEIN TPR"/>
    <property type="match status" value="1"/>
</dbReference>
<dbReference type="Pfam" id="PF07926">
    <property type="entry name" value="TPR_MLP1_2"/>
    <property type="match status" value="1"/>
</dbReference>
<dbReference type="STRING" id="1095629.A0A0C9WSP3"/>
<feature type="region of interest" description="Disordered" evidence="5">
    <location>
        <begin position="1149"/>
        <end position="1172"/>
    </location>
</feature>
<evidence type="ECO:0000313" key="9">
    <source>
        <dbReference type="EMBL" id="KIK01880.1"/>
    </source>
</evidence>
<evidence type="ECO:0000256" key="2">
    <source>
        <dbReference type="ARBA" id="ARBA00023054"/>
    </source>
</evidence>
<feature type="coiled-coil region" evidence="4">
    <location>
        <begin position="595"/>
        <end position="659"/>
    </location>
</feature>
<reference evidence="10" key="2">
    <citation type="submission" date="2015-01" db="EMBL/GenBank/DDBJ databases">
        <title>Evolutionary Origins and Diversification of the Mycorrhizal Mutualists.</title>
        <authorList>
            <consortium name="DOE Joint Genome Institute"/>
            <consortium name="Mycorrhizal Genomics Consortium"/>
            <person name="Kohler A."/>
            <person name="Kuo A."/>
            <person name="Nagy L.G."/>
            <person name="Floudas D."/>
            <person name="Copeland A."/>
            <person name="Barry K.W."/>
            <person name="Cichocki N."/>
            <person name="Veneault-Fourrey C."/>
            <person name="LaButti K."/>
            <person name="Lindquist E.A."/>
            <person name="Lipzen A."/>
            <person name="Lundell T."/>
            <person name="Morin E."/>
            <person name="Murat C."/>
            <person name="Riley R."/>
            <person name="Ohm R."/>
            <person name="Sun H."/>
            <person name="Tunlid A."/>
            <person name="Henrissat B."/>
            <person name="Grigoriev I.V."/>
            <person name="Hibbett D.S."/>
            <person name="Martin F."/>
        </authorList>
    </citation>
    <scope>NUCLEOTIDE SEQUENCE [LARGE SCALE GENOMIC DNA]</scope>
    <source>
        <strain evidence="10">LaAM-08-1</strain>
    </source>
</reference>
<dbReference type="Gene3D" id="1.10.287.1490">
    <property type="match status" value="2"/>
</dbReference>
<dbReference type="GO" id="GO:0006606">
    <property type="term" value="P:protein import into nucleus"/>
    <property type="evidence" value="ECO:0007669"/>
    <property type="project" value="InterPro"/>
</dbReference>
<feature type="region of interest" description="Disordered" evidence="5">
    <location>
        <begin position="1"/>
        <end position="28"/>
    </location>
</feature>
<keyword evidence="2 4" id="KW-0175">Coiled coil</keyword>
<feature type="region of interest" description="Disordered" evidence="5">
    <location>
        <begin position="1770"/>
        <end position="1857"/>
    </location>
</feature>
<evidence type="ECO:0000259" key="6">
    <source>
        <dbReference type="Pfam" id="PF07926"/>
    </source>
</evidence>
<dbReference type="Proteomes" id="UP000054477">
    <property type="component" value="Unassembled WGS sequence"/>
</dbReference>
<feature type="coiled-coil region" evidence="4">
    <location>
        <begin position="1318"/>
        <end position="1433"/>
    </location>
</feature>
<feature type="coiled-coil region" evidence="4">
    <location>
        <begin position="469"/>
        <end position="548"/>
    </location>
</feature>
<dbReference type="Pfam" id="PF25481">
    <property type="entry name" value="Nucleoprot-TPR"/>
    <property type="match status" value="1"/>
</dbReference>
<feature type="region of interest" description="Disordered" evidence="5">
    <location>
        <begin position="1091"/>
        <end position="1116"/>
    </location>
</feature>
<evidence type="ECO:0000256" key="3">
    <source>
        <dbReference type="ARBA" id="ARBA00023242"/>
    </source>
</evidence>
<evidence type="ECO:0008006" key="11">
    <source>
        <dbReference type="Google" id="ProtNLM"/>
    </source>
</evidence>
<feature type="compositionally biased region" description="Low complexity" evidence="5">
    <location>
        <begin position="1803"/>
        <end position="1812"/>
    </location>
</feature>
<name>A0A0C9WSP3_9AGAR</name>
<dbReference type="GO" id="GO:0005643">
    <property type="term" value="C:nuclear pore"/>
    <property type="evidence" value="ECO:0007669"/>
    <property type="project" value="TreeGrafter"/>
</dbReference>
<evidence type="ECO:0000259" key="7">
    <source>
        <dbReference type="Pfam" id="PF25481"/>
    </source>
</evidence>
<feature type="coiled-coil region" evidence="4">
    <location>
        <begin position="854"/>
        <end position="993"/>
    </location>
</feature>
<gene>
    <name evidence="9" type="ORF">K443DRAFT_678024</name>
</gene>
<dbReference type="InterPro" id="IPR012929">
    <property type="entry name" value="Nucleoprot-TPR/MLP1-2_dom"/>
</dbReference>
<protein>
    <recommendedName>
        <fullName evidence="11">Nucleoprotein TPR/MLP1 domain-containing protein</fullName>
    </recommendedName>
</protein>
<reference evidence="9 10" key="1">
    <citation type="submission" date="2014-04" db="EMBL/GenBank/DDBJ databases">
        <authorList>
            <consortium name="DOE Joint Genome Institute"/>
            <person name="Kuo A."/>
            <person name="Kohler A."/>
            <person name="Nagy L.G."/>
            <person name="Floudas D."/>
            <person name="Copeland A."/>
            <person name="Barry K.W."/>
            <person name="Cichocki N."/>
            <person name="Veneault-Fourrey C."/>
            <person name="LaButti K."/>
            <person name="Lindquist E.A."/>
            <person name="Lipzen A."/>
            <person name="Lundell T."/>
            <person name="Morin E."/>
            <person name="Murat C."/>
            <person name="Sun H."/>
            <person name="Tunlid A."/>
            <person name="Henrissat B."/>
            <person name="Grigoriev I.V."/>
            <person name="Hibbett D.S."/>
            <person name="Martin F."/>
            <person name="Nordberg H.P."/>
            <person name="Cantor M.N."/>
            <person name="Hua S.X."/>
        </authorList>
    </citation>
    <scope>NUCLEOTIDE SEQUENCE [LARGE SCALE GENOMIC DNA]</scope>
    <source>
        <strain evidence="9 10">LaAM-08-1</strain>
    </source>
</reference>
<dbReference type="HOGENOM" id="CLU_001937_0_0_1"/>
<proteinExistence type="predicted"/>
<feature type="region of interest" description="Disordered" evidence="5">
    <location>
        <begin position="1487"/>
        <end position="1512"/>
    </location>
</feature>
<feature type="compositionally biased region" description="Basic and acidic residues" evidence="5">
    <location>
        <begin position="11"/>
        <end position="26"/>
    </location>
</feature>
<evidence type="ECO:0000256" key="1">
    <source>
        <dbReference type="ARBA" id="ARBA00004123"/>
    </source>
</evidence>
<keyword evidence="3" id="KW-0539">Nucleus</keyword>
<dbReference type="PANTHER" id="PTHR18898">
    <property type="entry name" value="NUCLEOPROTEIN TPR-RELATED"/>
    <property type="match status" value="1"/>
</dbReference>
<feature type="domain" description="Nucleoprotein TPR/MLP1-2" evidence="6">
    <location>
        <begin position="1078"/>
        <end position="1205"/>
    </location>
</feature>
<comment type="subcellular location">
    <subcellularLocation>
        <location evidence="1">Nucleus</location>
    </subcellularLocation>
</comment>
<dbReference type="EMBL" id="KN838600">
    <property type="protein sequence ID" value="KIK01880.1"/>
    <property type="molecule type" value="Genomic_DNA"/>
</dbReference>
<feature type="region of interest" description="Disordered" evidence="5">
    <location>
        <begin position="1869"/>
        <end position="1923"/>
    </location>
</feature>
<feature type="compositionally biased region" description="Polar residues" evidence="5">
    <location>
        <begin position="1489"/>
        <end position="1502"/>
    </location>
</feature>
<feature type="coiled-coil region" evidence="4">
    <location>
        <begin position="794"/>
        <end position="821"/>
    </location>
</feature>
<feature type="coiled-coil region" evidence="4">
    <location>
        <begin position="65"/>
        <end position="243"/>
    </location>
</feature>
<accession>A0A0C9WSP3</accession>
<feature type="coiled-coil region" evidence="4">
    <location>
        <begin position="1026"/>
        <end position="1067"/>
    </location>
</feature>
<dbReference type="GO" id="GO:0006406">
    <property type="term" value="P:mRNA export from nucleus"/>
    <property type="evidence" value="ECO:0007669"/>
    <property type="project" value="TreeGrafter"/>
</dbReference>
<feature type="coiled-coil region" evidence="4">
    <location>
        <begin position="1244"/>
        <end position="1290"/>
    </location>
</feature>
<keyword evidence="10" id="KW-1185">Reference proteome</keyword>
<evidence type="ECO:0000259" key="8">
    <source>
        <dbReference type="Pfam" id="PF25785"/>
    </source>
</evidence>
<evidence type="ECO:0000313" key="10">
    <source>
        <dbReference type="Proteomes" id="UP000054477"/>
    </source>
</evidence>